<keyword evidence="3" id="KW-0378">Hydrolase</keyword>
<comment type="similarity">
    <text evidence="4">Belongs to the HepT RNase toxin family.</text>
</comment>
<evidence type="ECO:0000313" key="5">
    <source>
        <dbReference type="EMBL" id="OGM55173.1"/>
    </source>
</evidence>
<gene>
    <name evidence="5" type="ORF">A3E44_04375</name>
</gene>
<dbReference type="NCBIfam" id="NF047751">
    <property type="entry name" value="HepT_toxin"/>
    <property type="match status" value="1"/>
</dbReference>
<organism evidence="5 6">
    <name type="scientific">Candidatus Woesebacteria bacterium RIFCSPHIGHO2_12_FULL_41_24</name>
    <dbReference type="NCBI Taxonomy" id="1802510"/>
    <lineage>
        <taxon>Bacteria</taxon>
        <taxon>Candidatus Woeseibacteriota</taxon>
    </lineage>
</organism>
<dbReference type="InterPro" id="IPR052379">
    <property type="entry name" value="Type_VII_TA_RNase"/>
</dbReference>
<comment type="caution">
    <text evidence="5">The sequence shown here is derived from an EMBL/GenBank/DDBJ whole genome shotgun (WGS) entry which is preliminary data.</text>
</comment>
<dbReference type="Gene3D" id="1.20.120.580">
    <property type="entry name" value="bsu32300-like"/>
    <property type="match status" value="1"/>
</dbReference>
<dbReference type="GO" id="GO:0110001">
    <property type="term" value="C:toxin-antitoxin complex"/>
    <property type="evidence" value="ECO:0007669"/>
    <property type="project" value="InterPro"/>
</dbReference>
<dbReference type="InterPro" id="IPR008201">
    <property type="entry name" value="HepT-like"/>
</dbReference>
<evidence type="ECO:0000256" key="1">
    <source>
        <dbReference type="ARBA" id="ARBA00022649"/>
    </source>
</evidence>
<keyword evidence="1" id="KW-1277">Toxin-antitoxin system</keyword>
<name>A0A1F8ATU9_9BACT</name>
<dbReference type="AlphaFoldDB" id="A0A1F8ATU9"/>
<dbReference type="InterPro" id="IPR037038">
    <property type="entry name" value="HepT-like_sf"/>
</dbReference>
<evidence type="ECO:0000256" key="4">
    <source>
        <dbReference type="ARBA" id="ARBA00024207"/>
    </source>
</evidence>
<evidence type="ECO:0000256" key="2">
    <source>
        <dbReference type="ARBA" id="ARBA00022722"/>
    </source>
</evidence>
<dbReference type="Proteomes" id="UP000178603">
    <property type="component" value="Unassembled WGS sequence"/>
</dbReference>
<dbReference type="Pfam" id="PF01934">
    <property type="entry name" value="HepT-like"/>
    <property type="match status" value="1"/>
</dbReference>
<dbReference type="GO" id="GO:0004540">
    <property type="term" value="F:RNA nuclease activity"/>
    <property type="evidence" value="ECO:0007669"/>
    <property type="project" value="InterPro"/>
</dbReference>
<accession>A0A1F8ATU9</accession>
<dbReference type="PANTHER" id="PTHR33397">
    <property type="entry name" value="UPF0331 PROTEIN YUTE"/>
    <property type="match status" value="1"/>
</dbReference>
<evidence type="ECO:0000313" key="6">
    <source>
        <dbReference type="Proteomes" id="UP000178603"/>
    </source>
</evidence>
<protein>
    <recommendedName>
        <fullName evidence="7">DUF86 domain-containing protein</fullName>
    </recommendedName>
</protein>
<evidence type="ECO:0000256" key="3">
    <source>
        <dbReference type="ARBA" id="ARBA00022801"/>
    </source>
</evidence>
<sequence length="111" mass="12778">MNSSAEHNLQVAIQACLDIANHIVASLGFSREFDKNSEVFYELAQEDILPGDFADKMISMTGYRNVLVHGYLNVKKGITYDNIQNRLPDLAQFAQYIEKFLEKYEKNKTRK</sequence>
<dbReference type="GO" id="GO:0016787">
    <property type="term" value="F:hydrolase activity"/>
    <property type="evidence" value="ECO:0007669"/>
    <property type="project" value="UniProtKB-KW"/>
</dbReference>
<dbReference type="PANTHER" id="PTHR33397:SF5">
    <property type="entry name" value="RNASE YUTE-RELATED"/>
    <property type="match status" value="1"/>
</dbReference>
<dbReference type="EMBL" id="MGGW01000005">
    <property type="protein sequence ID" value="OGM55173.1"/>
    <property type="molecule type" value="Genomic_DNA"/>
</dbReference>
<proteinExistence type="inferred from homology"/>
<reference evidence="5 6" key="1">
    <citation type="journal article" date="2016" name="Nat. Commun.">
        <title>Thousands of microbial genomes shed light on interconnected biogeochemical processes in an aquifer system.</title>
        <authorList>
            <person name="Anantharaman K."/>
            <person name="Brown C.T."/>
            <person name="Hug L.A."/>
            <person name="Sharon I."/>
            <person name="Castelle C.J."/>
            <person name="Probst A.J."/>
            <person name="Thomas B.C."/>
            <person name="Singh A."/>
            <person name="Wilkins M.J."/>
            <person name="Karaoz U."/>
            <person name="Brodie E.L."/>
            <person name="Williams K.H."/>
            <person name="Hubbard S.S."/>
            <person name="Banfield J.F."/>
        </authorList>
    </citation>
    <scope>NUCLEOTIDE SEQUENCE [LARGE SCALE GENOMIC DNA]</scope>
</reference>
<keyword evidence="2" id="KW-0540">Nuclease</keyword>
<evidence type="ECO:0008006" key="7">
    <source>
        <dbReference type="Google" id="ProtNLM"/>
    </source>
</evidence>